<dbReference type="SUPFAM" id="SSF54928">
    <property type="entry name" value="RNA-binding domain, RBD"/>
    <property type="match status" value="1"/>
</dbReference>
<dbReference type="Proteomes" id="UP000193144">
    <property type="component" value="Unassembled WGS sequence"/>
</dbReference>
<dbReference type="STRING" id="1231657.A0A1Y1ZI12"/>
<evidence type="ECO:0000259" key="3">
    <source>
        <dbReference type="PROSITE" id="PS50102"/>
    </source>
</evidence>
<evidence type="ECO:0000256" key="2">
    <source>
        <dbReference type="SAM" id="MobiDB-lite"/>
    </source>
</evidence>
<dbReference type="InterPro" id="IPR007201">
    <property type="entry name" value="Mei2-like_Rrm_C"/>
</dbReference>
<protein>
    <submittedName>
        <fullName evidence="4">RNA recognition motif 2-domain-containing protein</fullName>
    </submittedName>
</protein>
<dbReference type="EMBL" id="MCFA01000080">
    <property type="protein sequence ID" value="ORY09881.1"/>
    <property type="molecule type" value="Genomic_DNA"/>
</dbReference>
<name>A0A1Y1ZI12_9PLEO</name>
<evidence type="ECO:0000256" key="1">
    <source>
        <dbReference type="PROSITE-ProRule" id="PRU00176"/>
    </source>
</evidence>
<dbReference type="AlphaFoldDB" id="A0A1Y1ZI12"/>
<reference evidence="4 5" key="1">
    <citation type="submission" date="2016-07" db="EMBL/GenBank/DDBJ databases">
        <title>Pervasive Adenine N6-methylation of Active Genes in Fungi.</title>
        <authorList>
            <consortium name="DOE Joint Genome Institute"/>
            <person name="Mondo S.J."/>
            <person name="Dannebaum R.O."/>
            <person name="Kuo R.C."/>
            <person name="Labutti K."/>
            <person name="Haridas S."/>
            <person name="Kuo A."/>
            <person name="Salamov A."/>
            <person name="Ahrendt S.R."/>
            <person name="Lipzen A."/>
            <person name="Sullivan W."/>
            <person name="Andreopoulos W.B."/>
            <person name="Clum A."/>
            <person name="Lindquist E."/>
            <person name="Daum C."/>
            <person name="Ramamoorthy G.K."/>
            <person name="Gryganskyi A."/>
            <person name="Culley D."/>
            <person name="Magnuson J.K."/>
            <person name="James T.Y."/>
            <person name="O'Malley M.A."/>
            <person name="Stajich J.E."/>
            <person name="Spatafora J.W."/>
            <person name="Visel A."/>
            <person name="Grigoriev I.V."/>
        </authorList>
    </citation>
    <scope>NUCLEOTIDE SEQUENCE [LARGE SCALE GENOMIC DNA]</scope>
    <source>
        <strain evidence="4 5">CBS 115471</strain>
    </source>
</reference>
<dbReference type="InterPro" id="IPR000504">
    <property type="entry name" value="RRM_dom"/>
</dbReference>
<feature type="non-terminal residue" evidence="4">
    <location>
        <position position="1"/>
    </location>
</feature>
<keyword evidence="1" id="KW-0694">RNA-binding</keyword>
<dbReference type="GO" id="GO:0003723">
    <property type="term" value="F:RNA binding"/>
    <property type="evidence" value="ECO:0007669"/>
    <property type="project" value="UniProtKB-UniRule"/>
</dbReference>
<dbReference type="InterPro" id="IPR035979">
    <property type="entry name" value="RBD_domain_sf"/>
</dbReference>
<dbReference type="Gene3D" id="3.30.70.330">
    <property type="match status" value="1"/>
</dbReference>
<dbReference type="Pfam" id="PF04059">
    <property type="entry name" value="RRM_2"/>
    <property type="match status" value="1"/>
</dbReference>
<evidence type="ECO:0000313" key="4">
    <source>
        <dbReference type="EMBL" id="ORY09881.1"/>
    </source>
</evidence>
<evidence type="ECO:0000313" key="5">
    <source>
        <dbReference type="Proteomes" id="UP000193144"/>
    </source>
</evidence>
<comment type="caution">
    <text evidence="4">The sequence shown here is derived from an EMBL/GenBank/DDBJ whole genome shotgun (WGS) entry which is preliminary data.</text>
</comment>
<feature type="non-terminal residue" evidence="4">
    <location>
        <position position="202"/>
    </location>
</feature>
<dbReference type="InterPro" id="IPR012677">
    <property type="entry name" value="Nucleotide-bd_a/b_plait_sf"/>
</dbReference>
<keyword evidence="5" id="KW-1185">Reference proteome</keyword>
<feature type="region of interest" description="Disordered" evidence="2">
    <location>
        <begin position="180"/>
        <end position="202"/>
    </location>
</feature>
<feature type="domain" description="RRM" evidence="3">
    <location>
        <begin position="25"/>
        <end position="109"/>
    </location>
</feature>
<sequence>TIRHPAEQNNCVLRNNVVNGLDVRGTLMLRNIPNKMDYLSLLAILNEYCFGMYDFAYLRKDFKTGLNVGYGFVNFCHTDGVLAILDNMANRRWAGHASNRPCEVSYATVQGLDALVNKFRNSSVMKEPESSKPHLFVTYEEALIQGSIALVGTQIPFPAPNNATKLHRSEESKVQYGLYPPHHGGNAVAHRNRNSQYDHGNP</sequence>
<proteinExistence type="predicted"/>
<accession>A0A1Y1ZI12</accession>
<gene>
    <name evidence="4" type="ORF">BCR34DRAFT_446599</name>
</gene>
<dbReference type="OrthoDB" id="417481at2759"/>
<organism evidence="4 5">
    <name type="scientific">Clohesyomyces aquaticus</name>
    <dbReference type="NCBI Taxonomy" id="1231657"/>
    <lineage>
        <taxon>Eukaryota</taxon>
        <taxon>Fungi</taxon>
        <taxon>Dikarya</taxon>
        <taxon>Ascomycota</taxon>
        <taxon>Pezizomycotina</taxon>
        <taxon>Dothideomycetes</taxon>
        <taxon>Pleosporomycetidae</taxon>
        <taxon>Pleosporales</taxon>
        <taxon>Lindgomycetaceae</taxon>
        <taxon>Clohesyomyces</taxon>
    </lineage>
</organism>
<dbReference type="PROSITE" id="PS50102">
    <property type="entry name" value="RRM"/>
    <property type="match status" value="1"/>
</dbReference>